<evidence type="ECO:0000313" key="2">
    <source>
        <dbReference type="EMBL" id="KJL37203.1"/>
    </source>
</evidence>
<dbReference type="Gene3D" id="3.10.180.10">
    <property type="entry name" value="2,3-Dihydroxybiphenyl 1,2-Dioxygenase, domain 1"/>
    <property type="match status" value="1"/>
</dbReference>
<dbReference type="PATRIC" id="fig|400772.4.peg.1115"/>
<proteinExistence type="predicted"/>
<evidence type="ECO:0000313" key="3">
    <source>
        <dbReference type="Proteomes" id="UP000033451"/>
    </source>
</evidence>
<dbReference type="SUPFAM" id="SSF54593">
    <property type="entry name" value="Glyoxalase/Bleomycin resistance protein/Dihydroxybiphenyl dioxygenase"/>
    <property type="match status" value="1"/>
</dbReference>
<reference evidence="2 3" key="1">
    <citation type="submission" date="2015-02" db="EMBL/GenBank/DDBJ databases">
        <title>Draft genome sequences of ten Microbacterium spp. with emphasis on heavy metal contaminated environments.</title>
        <authorList>
            <person name="Corretto E."/>
        </authorList>
    </citation>
    <scope>NUCLEOTIDE SEQUENCE [LARGE SCALE GENOMIC DNA]</scope>
    <source>
        <strain evidence="2 3">DSM 18659</strain>
    </source>
</reference>
<dbReference type="InterPro" id="IPR004360">
    <property type="entry name" value="Glyas_Fos-R_dOase_dom"/>
</dbReference>
<dbReference type="InterPro" id="IPR028973">
    <property type="entry name" value="PhnB-like"/>
</dbReference>
<organism evidence="2 3">
    <name type="scientific">Microbacterium ginsengisoli</name>
    <dbReference type="NCBI Taxonomy" id="400772"/>
    <lineage>
        <taxon>Bacteria</taxon>
        <taxon>Bacillati</taxon>
        <taxon>Actinomycetota</taxon>
        <taxon>Actinomycetes</taxon>
        <taxon>Micrococcales</taxon>
        <taxon>Microbacteriaceae</taxon>
        <taxon>Microbacterium</taxon>
    </lineage>
</organism>
<dbReference type="AlphaFoldDB" id="A0A0F0LVS3"/>
<dbReference type="OrthoDB" id="9795306at2"/>
<sequence length="140" mass="15342">MTTRLIPYIQFAGAAREAVTFYQEVFGGELTISTFGDFGMPGADPSHVMHSELKADGFDLMGADGLEPDQVVGETRISAAFMSDEVERVLGWFARLSDGGTVRQPLEKQVWGDMYGEVTDRFGVRWMFNVALPGDDAPLA</sequence>
<protein>
    <recommendedName>
        <fullName evidence="1">Glyoxalase/fosfomycin resistance/dioxygenase domain-containing protein</fullName>
    </recommendedName>
</protein>
<dbReference type="InterPro" id="IPR029068">
    <property type="entry name" value="Glyas_Bleomycin-R_OHBP_Dase"/>
</dbReference>
<dbReference type="PANTHER" id="PTHR33990:SF1">
    <property type="entry name" value="PROTEIN YJDN"/>
    <property type="match status" value="1"/>
</dbReference>
<dbReference type="STRING" id="400772.RR49_01091"/>
<dbReference type="Proteomes" id="UP000033451">
    <property type="component" value="Unassembled WGS sequence"/>
</dbReference>
<dbReference type="RefSeq" id="WP_045247053.1">
    <property type="nucleotide sequence ID" value="NZ_JYIY01000068.1"/>
</dbReference>
<comment type="caution">
    <text evidence="2">The sequence shown here is derived from an EMBL/GenBank/DDBJ whole genome shotgun (WGS) entry which is preliminary data.</text>
</comment>
<dbReference type="Pfam" id="PF00903">
    <property type="entry name" value="Glyoxalase"/>
    <property type="match status" value="1"/>
</dbReference>
<keyword evidence="3" id="KW-1185">Reference proteome</keyword>
<gene>
    <name evidence="2" type="ORF">RR49_01091</name>
</gene>
<name>A0A0F0LVS3_9MICO</name>
<feature type="domain" description="Glyoxalase/fosfomycin resistance/dioxygenase" evidence="1">
    <location>
        <begin position="10"/>
        <end position="128"/>
    </location>
</feature>
<dbReference type="EMBL" id="JYIY01000068">
    <property type="protein sequence ID" value="KJL37203.1"/>
    <property type="molecule type" value="Genomic_DNA"/>
</dbReference>
<dbReference type="PANTHER" id="PTHR33990">
    <property type="entry name" value="PROTEIN YJDN-RELATED"/>
    <property type="match status" value="1"/>
</dbReference>
<accession>A0A0F0LVS3</accession>
<evidence type="ECO:0000259" key="1">
    <source>
        <dbReference type="Pfam" id="PF00903"/>
    </source>
</evidence>
<dbReference type="CDD" id="cd06588">
    <property type="entry name" value="PhnB_like"/>
    <property type="match status" value="1"/>
</dbReference>